<dbReference type="KEGG" id="clup:CLUP02_14491"/>
<feature type="compositionally biased region" description="Low complexity" evidence="1">
    <location>
        <begin position="1"/>
        <end position="22"/>
    </location>
</feature>
<feature type="region of interest" description="Disordered" evidence="1">
    <location>
        <begin position="1"/>
        <end position="80"/>
    </location>
</feature>
<dbReference type="EMBL" id="CP019479">
    <property type="protein sequence ID" value="UQC88964.1"/>
    <property type="molecule type" value="Genomic_DNA"/>
</dbReference>
<proteinExistence type="predicted"/>
<feature type="compositionally biased region" description="Basic and acidic residues" evidence="1">
    <location>
        <begin position="28"/>
        <end position="62"/>
    </location>
</feature>
<dbReference type="AlphaFoldDB" id="A0A9Q8T446"/>
<organism evidence="2 3">
    <name type="scientific">Colletotrichum lupini</name>
    <dbReference type="NCBI Taxonomy" id="145971"/>
    <lineage>
        <taxon>Eukaryota</taxon>
        <taxon>Fungi</taxon>
        <taxon>Dikarya</taxon>
        <taxon>Ascomycota</taxon>
        <taxon>Pezizomycotina</taxon>
        <taxon>Sordariomycetes</taxon>
        <taxon>Hypocreomycetidae</taxon>
        <taxon>Glomerellales</taxon>
        <taxon>Glomerellaceae</taxon>
        <taxon>Colletotrichum</taxon>
        <taxon>Colletotrichum acutatum species complex</taxon>
    </lineage>
</organism>
<name>A0A9Q8T446_9PEZI</name>
<evidence type="ECO:0000313" key="2">
    <source>
        <dbReference type="EMBL" id="UQC88964.1"/>
    </source>
</evidence>
<sequence>MSPSIAPVQSSPVQSSSVQSSPGNWLPLRKDTWRGEREGTREKRRGDWTCRGGEVRRGEAKRAQPGSCERSEWALSLRMP</sequence>
<keyword evidence="3" id="KW-1185">Reference proteome</keyword>
<gene>
    <name evidence="2" type="ORF">CLUP02_14491</name>
</gene>
<evidence type="ECO:0000313" key="3">
    <source>
        <dbReference type="Proteomes" id="UP000830671"/>
    </source>
</evidence>
<dbReference type="Proteomes" id="UP000830671">
    <property type="component" value="Chromosome 7"/>
</dbReference>
<evidence type="ECO:0000256" key="1">
    <source>
        <dbReference type="SAM" id="MobiDB-lite"/>
    </source>
</evidence>
<reference evidence="2" key="1">
    <citation type="journal article" date="2021" name="Mol. Plant Microbe Interact.">
        <title>Complete Genome Sequence of the Plant-Pathogenic Fungus Colletotrichum lupini.</title>
        <authorList>
            <person name="Baroncelli R."/>
            <person name="Pensec F."/>
            <person name="Da Lio D."/>
            <person name="Boufleur T."/>
            <person name="Vicente I."/>
            <person name="Sarrocco S."/>
            <person name="Picot A."/>
            <person name="Baraldi E."/>
            <person name="Sukno S."/>
            <person name="Thon M."/>
            <person name="Le Floch G."/>
        </authorList>
    </citation>
    <scope>NUCLEOTIDE SEQUENCE</scope>
    <source>
        <strain evidence="2">IMI 504893</strain>
    </source>
</reference>
<protein>
    <submittedName>
        <fullName evidence="2">Uncharacterized protein</fullName>
    </submittedName>
</protein>
<dbReference type="RefSeq" id="XP_049150565.1">
    <property type="nucleotide sequence ID" value="XM_049293419.1"/>
</dbReference>
<accession>A0A9Q8T446</accession>
<dbReference type="GeneID" id="73348429"/>